<evidence type="ECO:0008006" key="3">
    <source>
        <dbReference type="Google" id="ProtNLM"/>
    </source>
</evidence>
<dbReference type="EMBL" id="JBBXMP010000088">
    <property type="protein sequence ID" value="KAL0063086.1"/>
    <property type="molecule type" value="Genomic_DNA"/>
</dbReference>
<protein>
    <recommendedName>
        <fullName evidence="3">Carboxymethylenebutenolidase</fullName>
    </recommendedName>
</protein>
<reference evidence="1 2" key="1">
    <citation type="submission" date="2024-05" db="EMBL/GenBank/DDBJ databases">
        <title>A draft genome resource for the thread blight pathogen Marasmius tenuissimus strain MS-2.</title>
        <authorList>
            <person name="Yulfo-Soto G.E."/>
            <person name="Baruah I.K."/>
            <person name="Amoako-Attah I."/>
            <person name="Bukari Y."/>
            <person name="Meinhardt L.W."/>
            <person name="Bailey B.A."/>
            <person name="Cohen S.P."/>
        </authorList>
    </citation>
    <scope>NUCLEOTIDE SEQUENCE [LARGE SCALE GENOMIC DNA]</scope>
    <source>
        <strain evidence="1 2">MS-2</strain>
    </source>
</reference>
<evidence type="ECO:0000313" key="2">
    <source>
        <dbReference type="Proteomes" id="UP001437256"/>
    </source>
</evidence>
<proteinExistence type="predicted"/>
<dbReference type="PANTHER" id="PTHR38436">
    <property type="entry name" value="POLYKETIDE CYCLASE SNOAL-LIKE DOMAIN"/>
    <property type="match status" value="1"/>
</dbReference>
<sequence length="411" mass="45395">MAPSVYDPNSPDEQEVALPSAPLVELSENTFLQPPLTRRGSGPGMIIFLPPEGSYPRRSDSNKLLDPEPIQKWAEEGFAVVGTTIPAKSEDIKGGWTIEDVLRKGLEALLSLKELDVKDKFAVNVYDPSVLPAVIEALAKDKRLSCLVAFGSPLTTPSVPSFLHLPPSVPRPDKISSITAHQYATTSPYFVLPHSADYNPGFASLAHSRTLVFLRKILGEPIFDIEAIWDEHTYFEFEVRSVAKTMGTMVAEPYVNHVPTMTGGVGRKNLTAFYRNHFIFALWSSNPPDTELQLVSRTVGSDRIIDEFVFKLTHDRVVDWLLPGVPPTGKKLEIPFVSVVNVRGDRLYHEHIWWDHASALLQAGVIPSHVPHGDKKLRLPVAGVEGARLLVDETDGTSNEMIGTAWGIQEV</sequence>
<accession>A0ABR2ZND8</accession>
<dbReference type="SUPFAM" id="SSF54427">
    <property type="entry name" value="NTF2-like"/>
    <property type="match status" value="1"/>
</dbReference>
<dbReference type="Gene3D" id="3.10.450.50">
    <property type="match status" value="1"/>
</dbReference>
<gene>
    <name evidence="1" type="ORF">AAF712_009994</name>
</gene>
<dbReference type="Proteomes" id="UP001437256">
    <property type="component" value="Unassembled WGS sequence"/>
</dbReference>
<name>A0ABR2ZND8_9AGAR</name>
<organism evidence="1 2">
    <name type="scientific">Marasmius tenuissimus</name>
    <dbReference type="NCBI Taxonomy" id="585030"/>
    <lineage>
        <taxon>Eukaryota</taxon>
        <taxon>Fungi</taxon>
        <taxon>Dikarya</taxon>
        <taxon>Basidiomycota</taxon>
        <taxon>Agaricomycotina</taxon>
        <taxon>Agaricomycetes</taxon>
        <taxon>Agaricomycetidae</taxon>
        <taxon>Agaricales</taxon>
        <taxon>Marasmiineae</taxon>
        <taxon>Marasmiaceae</taxon>
        <taxon>Marasmius</taxon>
    </lineage>
</organism>
<keyword evidence="2" id="KW-1185">Reference proteome</keyword>
<dbReference type="PANTHER" id="PTHR38436:SF3">
    <property type="entry name" value="CARBOXYMETHYLENEBUTENOLIDASE-RELATED"/>
    <property type="match status" value="1"/>
</dbReference>
<comment type="caution">
    <text evidence="1">The sequence shown here is derived from an EMBL/GenBank/DDBJ whole genome shotgun (WGS) entry which is preliminary data.</text>
</comment>
<evidence type="ECO:0000313" key="1">
    <source>
        <dbReference type="EMBL" id="KAL0063086.1"/>
    </source>
</evidence>
<dbReference type="InterPro" id="IPR009959">
    <property type="entry name" value="Cyclase_SnoaL-like"/>
</dbReference>
<dbReference type="InterPro" id="IPR032710">
    <property type="entry name" value="NTF2-like_dom_sf"/>
</dbReference>